<evidence type="ECO:0000313" key="3">
    <source>
        <dbReference type="Proteomes" id="UP001251217"/>
    </source>
</evidence>
<feature type="domain" description="Thioester reductase (TE)" evidence="1">
    <location>
        <begin position="63"/>
        <end position="247"/>
    </location>
</feature>
<organism evidence="2 3">
    <name type="scientific">Nocardia kruczakiae</name>
    <dbReference type="NCBI Taxonomy" id="261477"/>
    <lineage>
        <taxon>Bacteria</taxon>
        <taxon>Bacillati</taxon>
        <taxon>Actinomycetota</taxon>
        <taxon>Actinomycetes</taxon>
        <taxon>Mycobacteriales</taxon>
        <taxon>Nocardiaceae</taxon>
        <taxon>Nocardia</taxon>
    </lineage>
</organism>
<reference evidence="2 3" key="1">
    <citation type="submission" date="2023-07" db="EMBL/GenBank/DDBJ databases">
        <title>Sorghum-associated microbial communities from plants grown in Nebraska, USA.</title>
        <authorList>
            <person name="Schachtman D."/>
        </authorList>
    </citation>
    <scope>NUCLEOTIDE SEQUENCE [LARGE SCALE GENOMIC DNA]</scope>
    <source>
        <strain evidence="2 3">4272</strain>
    </source>
</reference>
<dbReference type="EMBL" id="JAVDWW010000002">
    <property type="protein sequence ID" value="MDR7168009.1"/>
    <property type="molecule type" value="Genomic_DNA"/>
</dbReference>
<proteinExistence type="predicted"/>
<evidence type="ECO:0000313" key="2">
    <source>
        <dbReference type="EMBL" id="MDR7168009.1"/>
    </source>
</evidence>
<dbReference type="Gene3D" id="3.40.50.720">
    <property type="entry name" value="NAD(P)-binding Rossmann-like Domain"/>
    <property type="match status" value="1"/>
</dbReference>
<evidence type="ECO:0000259" key="1">
    <source>
        <dbReference type="Pfam" id="PF07993"/>
    </source>
</evidence>
<accession>A0ABU1XC21</accession>
<keyword evidence="3" id="KW-1185">Reference proteome</keyword>
<dbReference type="Pfam" id="PF07993">
    <property type="entry name" value="NAD_binding_4"/>
    <property type="match status" value="1"/>
</dbReference>
<dbReference type="SUPFAM" id="SSF51735">
    <property type="entry name" value="NAD(P)-binding Rossmann-fold domains"/>
    <property type="match status" value="1"/>
</dbReference>
<dbReference type="InterPro" id="IPR036291">
    <property type="entry name" value="NAD(P)-bd_dom_sf"/>
</dbReference>
<gene>
    <name evidence="2" type="ORF">J2W56_001728</name>
</gene>
<dbReference type="InterPro" id="IPR013120">
    <property type="entry name" value="FAR_NAD-bd"/>
</dbReference>
<dbReference type="RefSeq" id="WP_310399559.1">
    <property type="nucleotide sequence ID" value="NZ_JAVDWW010000002.1"/>
</dbReference>
<comment type="caution">
    <text evidence="2">The sequence shown here is derived from an EMBL/GenBank/DDBJ whole genome shotgun (WGS) entry which is preliminary data.</text>
</comment>
<protein>
    <submittedName>
        <fullName evidence="2">Nucleoside-diphosphate-sugar epimerase</fullName>
    </submittedName>
</protein>
<name>A0ABU1XC21_9NOCA</name>
<sequence>MTGYLVDGATELLGAALILELLDRTDRPVHATAAPHTGDVATVLRAAASAYGYDGEDGDGFLDRHAERLHIAESAQAAVATGTIGDVWHCPQRVVVEDELPGGDVAVDVEAARALLAAAEAAGVTRFELLGTAYVSGSATGRIEESDPVDGAGAGNEFERSHLAIEQLAGASALTTRIWRTGIVTGHSRTFEVVGTSPFYGLFDAIARTKHGVEALVGSLMSMRAMAIALDPALELNLVPVDAAVASIVTASLDSEVGAPIVHVTNARTATLGGVLAAAFDALRMAAPDYVESTASCLGLEEQCDAEIRSYGSCFTVPKEFAGGAAHTGGALDIEISPEVLAGLFRARAGLVEAGR</sequence>
<dbReference type="Proteomes" id="UP001251217">
    <property type="component" value="Unassembled WGS sequence"/>
</dbReference>